<evidence type="ECO:0000313" key="1">
    <source>
        <dbReference type="EMBL" id="JAH70597.1"/>
    </source>
</evidence>
<accession>A0A0E9UXQ4</accession>
<reference evidence="1" key="2">
    <citation type="journal article" date="2015" name="Fish Shellfish Immunol.">
        <title>Early steps in the European eel (Anguilla anguilla)-Vibrio vulnificus interaction in the gills: Role of the RtxA13 toxin.</title>
        <authorList>
            <person name="Callol A."/>
            <person name="Pajuelo D."/>
            <person name="Ebbesson L."/>
            <person name="Teles M."/>
            <person name="MacKenzie S."/>
            <person name="Amaro C."/>
        </authorList>
    </citation>
    <scope>NUCLEOTIDE SEQUENCE</scope>
</reference>
<proteinExistence type="predicted"/>
<protein>
    <submittedName>
        <fullName evidence="1">Uncharacterized protein</fullName>
    </submittedName>
</protein>
<dbReference type="EMBL" id="GBXM01037980">
    <property type="protein sequence ID" value="JAH70597.1"/>
    <property type="molecule type" value="Transcribed_RNA"/>
</dbReference>
<name>A0A0E9UXQ4_ANGAN</name>
<reference evidence="1" key="1">
    <citation type="submission" date="2014-11" db="EMBL/GenBank/DDBJ databases">
        <authorList>
            <person name="Amaro Gonzalez C."/>
        </authorList>
    </citation>
    <scope>NUCLEOTIDE SEQUENCE</scope>
</reference>
<sequence>MQILNQKTPQLVVDHEKLKELLRGVVSNTEGCEVYQLEKLYALLCQSIYRHRKDYDKTALMRK</sequence>
<organism evidence="1">
    <name type="scientific">Anguilla anguilla</name>
    <name type="common">European freshwater eel</name>
    <name type="synonym">Muraena anguilla</name>
    <dbReference type="NCBI Taxonomy" id="7936"/>
    <lineage>
        <taxon>Eukaryota</taxon>
        <taxon>Metazoa</taxon>
        <taxon>Chordata</taxon>
        <taxon>Craniata</taxon>
        <taxon>Vertebrata</taxon>
        <taxon>Euteleostomi</taxon>
        <taxon>Actinopterygii</taxon>
        <taxon>Neopterygii</taxon>
        <taxon>Teleostei</taxon>
        <taxon>Anguilliformes</taxon>
        <taxon>Anguillidae</taxon>
        <taxon>Anguilla</taxon>
    </lineage>
</organism>
<dbReference type="AlphaFoldDB" id="A0A0E9UXQ4"/>